<dbReference type="Gene3D" id="1.10.10.10">
    <property type="entry name" value="Winged helix-like DNA-binding domain superfamily/Winged helix DNA-binding domain"/>
    <property type="match status" value="1"/>
</dbReference>
<keyword evidence="6" id="KW-1185">Reference proteome</keyword>
<dbReference type="PROSITE" id="PS01117">
    <property type="entry name" value="HTH_MARR_1"/>
    <property type="match status" value="1"/>
</dbReference>
<organism evidence="5 6">
    <name type="scientific">Agromyces agglutinans</name>
    <dbReference type="NCBI Taxonomy" id="2662258"/>
    <lineage>
        <taxon>Bacteria</taxon>
        <taxon>Bacillati</taxon>
        <taxon>Actinomycetota</taxon>
        <taxon>Actinomycetes</taxon>
        <taxon>Micrococcales</taxon>
        <taxon>Microbacteriaceae</taxon>
        <taxon>Agromyces</taxon>
    </lineage>
</organism>
<dbReference type="EMBL" id="WJIF01000008">
    <property type="protein sequence ID" value="MRG60821.1"/>
    <property type="molecule type" value="Genomic_DNA"/>
</dbReference>
<name>A0A6I2F927_9MICO</name>
<comment type="caution">
    <text evidence="5">The sequence shown here is derived from an EMBL/GenBank/DDBJ whole genome shotgun (WGS) entry which is preliminary data.</text>
</comment>
<feature type="domain" description="HTH marR-type" evidence="4">
    <location>
        <begin position="2"/>
        <end position="134"/>
    </location>
</feature>
<evidence type="ECO:0000256" key="1">
    <source>
        <dbReference type="ARBA" id="ARBA00023015"/>
    </source>
</evidence>
<evidence type="ECO:0000313" key="6">
    <source>
        <dbReference type="Proteomes" id="UP000431080"/>
    </source>
</evidence>
<dbReference type="PANTHER" id="PTHR42756:SF1">
    <property type="entry name" value="TRANSCRIPTIONAL REPRESSOR OF EMRAB OPERON"/>
    <property type="match status" value="1"/>
</dbReference>
<dbReference type="SMART" id="SM00347">
    <property type="entry name" value="HTH_MARR"/>
    <property type="match status" value="1"/>
</dbReference>
<dbReference type="AlphaFoldDB" id="A0A6I2F927"/>
<keyword evidence="1" id="KW-0805">Transcription regulation</keyword>
<dbReference type="RefSeq" id="WP_153685267.1">
    <property type="nucleotide sequence ID" value="NZ_WJIF01000008.1"/>
</dbReference>
<dbReference type="InterPro" id="IPR036388">
    <property type="entry name" value="WH-like_DNA-bd_sf"/>
</dbReference>
<dbReference type="GO" id="GO:0003677">
    <property type="term" value="F:DNA binding"/>
    <property type="evidence" value="ECO:0007669"/>
    <property type="project" value="UniProtKB-KW"/>
</dbReference>
<evidence type="ECO:0000256" key="2">
    <source>
        <dbReference type="ARBA" id="ARBA00023125"/>
    </source>
</evidence>
<dbReference type="InterPro" id="IPR000835">
    <property type="entry name" value="HTH_MarR-typ"/>
</dbReference>
<dbReference type="InterPro" id="IPR036390">
    <property type="entry name" value="WH_DNA-bd_sf"/>
</dbReference>
<dbReference type="Proteomes" id="UP000431080">
    <property type="component" value="Unassembled WGS sequence"/>
</dbReference>
<dbReference type="PRINTS" id="PR00598">
    <property type="entry name" value="HTHMARR"/>
</dbReference>
<dbReference type="InterPro" id="IPR023187">
    <property type="entry name" value="Tscrpt_reg_MarR-type_CS"/>
</dbReference>
<keyword evidence="3" id="KW-0804">Transcription</keyword>
<dbReference type="PROSITE" id="PS50995">
    <property type="entry name" value="HTH_MARR_2"/>
    <property type="match status" value="1"/>
</dbReference>
<dbReference type="GO" id="GO:0003700">
    <property type="term" value="F:DNA-binding transcription factor activity"/>
    <property type="evidence" value="ECO:0007669"/>
    <property type="project" value="InterPro"/>
</dbReference>
<gene>
    <name evidence="5" type="ORF">GE115_13230</name>
</gene>
<evidence type="ECO:0000313" key="5">
    <source>
        <dbReference type="EMBL" id="MRG60821.1"/>
    </source>
</evidence>
<accession>A0A6I2F927</accession>
<protein>
    <submittedName>
        <fullName evidence="5">MarR family transcriptional regulator</fullName>
    </submittedName>
</protein>
<evidence type="ECO:0000256" key="3">
    <source>
        <dbReference type="ARBA" id="ARBA00023163"/>
    </source>
</evidence>
<evidence type="ECO:0000259" key="4">
    <source>
        <dbReference type="PROSITE" id="PS50995"/>
    </source>
</evidence>
<proteinExistence type="predicted"/>
<sequence length="159" mass="17136">MQPTVLDRLLLISELFRKDLLNAFEGTPLTTARTRVLWVLAATGPSTQQALAALLEVSPRNVTGLVDALEASGYVRRTPHPTDRRATIVELTESAATFMAGMQRDHAELSATLLAAVRPADREAFERGLEAIADRLGELVAADEARRAEATLAASEEAS</sequence>
<dbReference type="PANTHER" id="PTHR42756">
    <property type="entry name" value="TRANSCRIPTIONAL REGULATOR, MARR"/>
    <property type="match status" value="1"/>
</dbReference>
<dbReference type="Pfam" id="PF01047">
    <property type="entry name" value="MarR"/>
    <property type="match status" value="1"/>
</dbReference>
<reference evidence="5 6" key="1">
    <citation type="submission" date="2019-10" db="EMBL/GenBank/DDBJ databases">
        <authorList>
            <person name="Nie G."/>
            <person name="Ming H."/>
            <person name="Yi B."/>
        </authorList>
    </citation>
    <scope>NUCLEOTIDE SEQUENCE [LARGE SCALE GENOMIC DNA]</scope>
    <source>
        <strain evidence="5 6">CFH 90414</strain>
    </source>
</reference>
<keyword evidence="2" id="KW-0238">DNA-binding</keyword>
<dbReference type="SUPFAM" id="SSF46785">
    <property type="entry name" value="Winged helix' DNA-binding domain"/>
    <property type="match status" value="1"/>
</dbReference>